<accession>A0AAV5V918</accession>
<proteinExistence type="predicted"/>
<evidence type="ECO:0000313" key="2">
    <source>
        <dbReference type="Proteomes" id="UP001432322"/>
    </source>
</evidence>
<sequence>SKQPNHHCEIVCSCGCPYVHIETIFRYIRICIPHLCSPEWLSILTVAITTLITSSRQSSRVDCIIPWFLYLRRSKSFFSNRFFSEWNTEEGMDGLVEI</sequence>
<feature type="non-terminal residue" evidence="1">
    <location>
        <position position="1"/>
    </location>
</feature>
<reference evidence="1" key="1">
    <citation type="submission" date="2023-10" db="EMBL/GenBank/DDBJ databases">
        <title>Genome assembly of Pristionchus species.</title>
        <authorList>
            <person name="Yoshida K."/>
            <person name="Sommer R.J."/>
        </authorList>
    </citation>
    <scope>NUCLEOTIDE SEQUENCE</scope>
    <source>
        <strain evidence="1">RS5133</strain>
    </source>
</reference>
<keyword evidence="2" id="KW-1185">Reference proteome</keyword>
<protein>
    <submittedName>
        <fullName evidence="1">Uncharacterized protein</fullName>
    </submittedName>
</protein>
<comment type="caution">
    <text evidence="1">The sequence shown here is derived from an EMBL/GenBank/DDBJ whole genome shotgun (WGS) entry which is preliminary data.</text>
</comment>
<dbReference type="EMBL" id="BTSY01000002">
    <property type="protein sequence ID" value="GMT14698.1"/>
    <property type="molecule type" value="Genomic_DNA"/>
</dbReference>
<feature type="non-terminal residue" evidence="1">
    <location>
        <position position="98"/>
    </location>
</feature>
<gene>
    <name evidence="1" type="ORF">PFISCL1PPCAC_5995</name>
</gene>
<evidence type="ECO:0000313" key="1">
    <source>
        <dbReference type="EMBL" id="GMT14698.1"/>
    </source>
</evidence>
<dbReference type="Proteomes" id="UP001432322">
    <property type="component" value="Unassembled WGS sequence"/>
</dbReference>
<dbReference type="AlphaFoldDB" id="A0AAV5V918"/>
<name>A0AAV5V918_9BILA</name>
<organism evidence="1 2">
    <name type="scientific">Pristionchus fissidentatus</name>
    <dbReference type="NCBI Taxonomy" id="1538716"/>
    <lineage>
        <taxon>Eukaryota</taxon>
        <taxon>Metazoa</taxon>
        <taxon>Ecdysozoa</taxon>
        <taxon>Nematoda</taxon>
        <taxon>Chromadorea</taxon>
        <taxon>Rhabditida</taxon>
        <taxon>Rhabditina</taxon>
        <taxon>Diplogasteromorpha</taxon>
        <taxon>Diplogasteroidea</taxon>
        <taxon>Neodiplogasteridae</taxon>
        <taxon>Pristionchus</taxon>
    </lineage>
</organism>